<name>A0A9P6YL74_RHIOR</name>
<dbReference type="OrthoDB" id="5279943at2759"/>
<accession>A0A9P6YL74</accession>
<evidence type="ECO:0000313" key="2">
    <source>
        <dbReference type="Proteomes" id="UP000717996"/>
    </source>
</evidence>
<proteinExistence type="predicted"/>
<organism evidence="1 2">
    <name type="scientific">Rhizopus oryzae</name>
    <name type="common">Mucormycosis agent</name>
    <name type="synonym">Rhizopus arrhizus var. delemar</name>
    <dbReference type="NCBI Taxonomy" id="64495"/>
    <lineage>
        <taxon>Eukaryota</taxon>
        <taxon>Fungi</taxon>
        <taxon>Fungi incertae sedis</taxon>
        <taxon>Mucoromycota</taxon>
        <taxon>Mucoromycotina</taxon>
        <taxon>Mucoromycetes</taxon>
        <taxon>Mucorales</taxon>
        <taxon>Mucorineae</taxon>
        <taxon>Rhizopodaceae</taxon>
        <taxon>Rhizopus</taxon>
    </lineage>
</organism>
<dbReference type="AlphaFoldDB" id="A0A9P6YL74"/>
<dbReference type="EMBL" id="JAANIT010000148">
    <property type="protein sequence ID" value="KAG1551414.1"/>
    <property type="molecule type" value="Genomic_DNA"/>
</dbReference>
<comment type="caution">
    <text evidence="1">The sequence shown here is derived from an EMBL/GenBank/DDBJ whole genome shotgun (WGS) entry which is preliminary data.</text>
</comment>
<gene>
    <name evidence="1" type="ORF">G6F51_001852</name>
</gene>
<dbReference type="Proteomes" id="UP000717996">
    <property type="component" value="Unassembled WGS sequence"/>
</dbReference>
<reference evidence="1" key="1">
    <citation type="journal article" date="2020" name="Microb. Genom.">
        <title>Genetic diversity of clinical and environmental Mucorales isolates obtained from an investigation of mucormycosis cases among solid organ transplant recipients.</title>
        <authorList>
            <person name="Nguyen M.H."/>
            <person name="Kaul D."/>
            <person name="Muto C."/>
            <person name="Cheng S.J."/>
            <person name="Richter R.A."/>
            <person name="Bruno V.M."/>
            <person name="Liu G."/>
            <person name="Beyhan S."/>
            <person name="Sundermann A.J."/>
            <person name="Mounaud S."/>
            <person name="Pasculle A.W."/>
            <person name="Nierman W.C."/>
            <person name="Driscoll E."/>
            <person name="Cumbie R."/>
            <person name="Clancy C.J."/>
            <person name="Dupont C.L."/>
        </authorList>
    </citation>
    <scope>NUCLEOTIDE SEQUENCE</scope>
    <source>
        <strain evidence="1">GL16</strain>
    </source>
</reference>
<protein>
    <submittedName>
        <fullName evidence="1">Uncharacterized protein</fullName>
    </submittedName>
</protein>
<evidence type="ECO:0000313" key="1">
    <source>
        <dbReference type="EMBL" id="KAG1551414.1"/>
    </source>
</evidence>
<sequence>MFLDDINTELSTIKEEQQGLIIEDVGRKSSLSSIISPSVDIQGQVVASDILVALLDRPGEMNQLVSRNYPFYESIQRYIRETQGEQAWQRFQDLLYKPREKMPDRTWISCISHHLAHNTLLLTKFKDIVGYIEDVPEVISPSFYFGTFSSSTSSSTGRRRSRRLSSRSFEFDLTEDESIIEEEPSLFTEGMFTNEDQFYQQSAGYPRRRRSSCHTLQSEPHPTFVESKIDEVDEVEIDTGNDSDYLRELLRNTDDDDDEEVNDQDAHSFRTAFKEGNKNIQGLAKLRDYPDIQASLSKAHPGFFRKVKQLLSLAPSSRRFSATMRRNSILEGEIPPSLVMEMDEPRLQTCTDSEDGEEKEDIIHLICITRRQQPDDVVWLDNIMEALYDWPELIDGLNDIINESLNEKH</sequence>